<name>A0ABP0SJJ8_9DINO</name>
<evidence type="ECO:0000313" key="1">
    <source>
        <dbReference type="EMBL" id="CAK9112430.1"/>
    </source>
</evidence>
<accession>A0ABP0SJJ8</accession>
<proteinExistence type="predicted"/>
<dbReference type="EMBL" id="CAXAMM010043940">
    <property type="protein sequence ID" value="CAK9112430.1"/>
    <property type="molecule type" value="Genomic_DNA"/>
</dbReference>
<gene>
    <name evidence="1" type="ORF">SCF082_LOCUS52125</name>
</gene>
<sequence>MAISAAAFQECLLKELKHFRDANRVLTEEERRQALSGLNRLVRPRSAPLSSLTRINSAPDLTVGSPVRLAGLRSRAEFNGTIGEVLEREPDSHGQLLVRIFPEGIATTYARWKAVALQTTEALGSQVLPRCSQWGLFQ</sequence>
<comment type="caution">
    <text evidence="1">The sequence shown here is derived from an EMBL/GenBank/DDBJ whole genome shotgun (WGS) entry which is preliminary data.</text>
</comment>
<organism evidence="1 2">
    <name type="scientific">Durusdinium trenchii</name>
    <dbReference type="NCBI Taxonomy" id="1381693"/>
    <lineage>
        <taxon>Eukaryota</taxon>
        <taxon>Sar</taxon>
        <taxon>Alveolata</taxon>
        <taxon>Dinophyceae</taxon>
        <taxon>Suessiales</taxon>
        <taxon>Symbiodiniaceae</taxon>
        <taxon>Durusdinium</taxon>
    </lineage>
</organism>
<protein>
    <submittedName>
        <fullName evidence="1">Uncharacterized protein</fullName>
    </submittedName>
</protein>
<keyword evidence="2" id="KW-1185">Reference proteome</keyword>
<evidence type="ECO:0000313" key="2">
    <source>
        <dbReference type="Proteomes" id="UP001642464"/>
    </source>
</evidence>
<reference evidence="1 2" key="1">
    <citation type="submission" date="2024-02" db="EMBL/GenBank/DDBJ databases">
        <authorList>
            <person name="Chen Y."/>
            <person name="Shah S."/>
            <person name="Dougan E. K."/>
            <person name="Thang M."/>
            <person name="Chan C."/>
        </authorList>
    </citation>
    <scope>NUCLEOTIDE SEQUENCE [LARGE SCALE GENOMIC DNA]</scope>
</reference>
<dbReference type="Proteomes" id="UP001642464">
    <property type="component" value="Unassembled WGS sequence"/>
</dbReference>